<feature type="region of interest" description="Disordered" evidence="1">
    <location>
        <begin position="477"/>
        <end position="522"/>
    </location>
</feature>
<reference evidence="3" key="1">
    <citation type="submission" date="2022-12" db="EMBL/GenBank/DDBJ databases">
        <authorList>
            <person name="Petersen C."/>
        </authorList>
    </citation>
    <scope>NUCLEOTIDE SEQUENCE</scope>
    <source>
        <strain evidence="3">IBT 29677</strain>
    </source>
</reference>
<feature type="region of interest" description="Disordered" evidence="1">
    <location>
        <begin position="661"/>
        <end position="771"/>
    </location>
</feature>
<feature type="compositionally biased region" description="Polar residues" evidence="1">
    <location>
        <begin position="325"/>
        <end position="354"/>
    </location>
</feature>
<feature type="compositionally biased region" description="Low complexity" evidence="1">
    <location>
        <begin position="693"/>
        <end position="721"/>
    </location>
</feature>
<dbReference type="Proteomes" id="UP001147747">
    <property type="component" value="Unassembled WGS sequence"/>
</dbReference>
<gene>
    <name evidence="3" type="ORF">N7509_002053</name>
</gene>
<feature type="compositionally biased region" description="Low complexity" evidence="1">
    <location>
        <begin position="593"/>
        <end position="612"/>
    </location>
</feature>
<evidence type="ECO:0000313" key="3">
    <source>
        <dbReference type="EMBL" id="KAJ5408170.1"/>
    </source>
</evidence>
<keyword evidence="2" id="KW-1133">Transmembrane helix</keyword>
<dbReference type="EMBL" id="JAPZBU010000004">
    <property type="protein sequence ID" value="KAJ5408170.1"/>
    <property type="molecule type" value="Genomic_DNA"/>
</dbReference>
<feature type="compositionally biased region" description="Basic and acidic residues" evidence="1">
    <location>
        <begin position="202"/>
        <end position="212"/>
    </location>
</feature>
<feature type="compositionally biased region" description="Polar residues" evidence="1">
    <location>
        <begin position="741"/>
        <end position="754"/>
    </location>
</feature>
<feature type="compositionally biased region" description="Basic and acidic residues" evidence="1">
    <location>
        <begin position="119"/>
        <end position="137"/>
    </location>
</feature>
<feature type="compositionally biased region" description="Low complexity" evidence="1">
    <location>
        <begin position="100"/>
        <end position="118"/>
    </location>
</feature>
<feature type="region of interest" description="Disordered" evidence="1">
    <location>
        <begin position="1"/>
        <end position="26"/>
    </location>
</feature>
<feature type="region of interest" description="Disordered" evidence="1">
    <location>
        <begin position="41"/>
        <end position="403"/>
    </location>
</feature>
<feature type="region of interest" description="Disordered" evidence="1">
    <location>
        <begin position="577"/>
        <end position="612"/>
    </location>
</feature>
<organism evidence="3 4">
    <name type="scientific">Penicillium cosmopolitanum</name>
    <dbReference type="NCBI Taxonomy" id="1131564"/>
    <lineage>
        <taxon>Eukaryota</taxon>
        <taxon>Fungi</taxon>
        <taxon>Dikarya</taxon>
        <taxon>Ascomycota</taxon>
        <taxon>Pezizomycotina</taxon>
        <taxon>Eurotiomycetes</taxon>
        <taxon>Eurotiomycetidae</taxon>
        <taxon>Eurotiales</taxon>
        <taxon>Aspergillaceae</taxon>
        <taxon>Penicillium</taxon>
    </lineage>
</organism>
<feature type="compositionally biased region" description="Basic and acidic residues" evidence="1">
    <location>
        <begin position="484"/>
        <end position="493"/>
    </location>
</feature>
<reference evidence="3" key="2">
    <citation type="journal article" date="2023" name="IMA Fungus">
        <title>Comparative genomic study of the Penicillium genus elucidates a diverse pangenome and 15 lateral gene transfer events.</title>
        <authorList>
            <person name="Petersen C."/>
            <person name="Sorensen T."/>
            <person name="Nielsen M.R."/>
            <person name="Sondergaard T.E."/>
            <person name="Sorensen J.L."/>
            <person name="Fitzpatrick D.A."/>
            <person name="Frisvad J.C."/>
            <person name="Nielsen K.L."/>
        </authorList>
    </citation>
    <scope>NUCLEOTIDE SEQUENCE</scope>
    <source>
        <strain evidence="3">IBT 29677</strain>
    </source>
</reference>
<keyword evidence="4" id="KW-1185">Reference proteome</keyword>
<proteinExistence type="predicted"/>
<feature type="compositionally biased region" description="Polar residues" evidence="1">
    <location>
        <begin position="265"/>
        <end position="275"/>
    </location>
</feature>
<feature type="region of interest" description="Disordered" evidence="1">
    <location>
        <begin position="536"/>
        <end position="565"/>
    </location>
</feature>
<name>A0A9W9W840_9EURO</name>
<feature type="compositionally biased region" description="Basic and acidic residues" evidence="1">
    <location>
        <begin position="681"/>
        <end position="692"/>
    </location>
</feature>
<protein>
    <recommendedName>
        <fullName evidence="5">NTP binding protein</fullName>
    </recommendedName>
</protein>
<comment type="caution">
    <text evidence="3">The sequence shown here is derived from an EMBL/GenBank/DDBJ whole genome shotgun (WGS) entry which is preliminary data.</text>
</comment>
<dbReference type="RefSeq" id="XP_056492485.1">
    <property type="nucleotide sequence ID" value="XM_056626690.1"/>
</dbReference>
<evidence type="ECO:0000256" key="1">
    <source>
        <dbReference type="SAM" id="MobiDB-lite"/>
    </source>
</evidence>
<feature type="compositionally biased region" description="Basic and acidic residues" evidence="1">
    <location>
        <begin position="383"/>
        <end position="395"/>
    </location>
</feature>
<keyword evidence="2" id="KW-0812">Transmembrane</keyword>
<feature type="compositionally biased region" description="Basic residues" evidence="1">
    <location>
        <begin position="279"/>
        <end position="288"/>
    </location>
</feature>
<dbReference type="GeneID" id="81365670"/>
<feature type="compositionally biased region" description="Polar residues" evidence="1">
    <location>
        <begin position="661"/>
        <end position="675"/>
    </location>
</feature>
<evidence type="ECO:0000256" key="2">
    <source>
        <dbReference type="SAM" id="Phobius"/>
    </source>
</evidence>
<feature type="compositionally biased region" description="Polar residues" evidence="1">
    <location>
        <begin position="371"/>
        <end position="382"/>
    </location>
</feature>
<feature type="region of interest" description="Disordered" evidence="1">
    <location>
        <begin position="415"/>
        <end position="452"/>
    </location>
</feature>
<feature type="compositionally biased region" description="Basic and acidic residues" evidence="1">
    <location>
        <begin position="1"/>
        <end position="11"/>
    </location>
</feature>
<feature type="transmembrane region" description="Helical" evidence="2">
    <location>
        <begin position="941"/>
        <end position="962"/>
    </location>
</feature>
<feature type="compositionally biased region" description="Basic and acidic residues" evidence="1">
    <location>
        <begin position="510"/>
        <end position="522"/>
    </location>
</feature>
<sequence length="996" mass="109717">MEIESRVELPDGHLVNLSPRPHNHGQYQAYRADYATELSANSPSRYHFSENRAESTSPRGSEDTMFHRAKATKLPVPKTFSEKGRDQRNQTPSPTAIPKPSSTTFSSGGSGGPPTQSGDRSREHTWKRLRDRFEKDSSPLSQRSSYVRSRNSDQNGSPDPSNAKKPNKDKPANRARRSGIPSPPANRNTAHGGRQKLSVNPESKKQWTDHDSANAYQTPGRSETTKSGLDSQSSISPVSPGESVADWEDRFVVHMPSAKDPNPPTMTTQQISEYQKSIERKKRERRRGRVSDISAAPSSRNVSAERDNSSQPPQKPQPEQRTETFKTYNGRPSQSQPETDRQQATSSQPQNSLSPAHLNNYYSPEEIGKNRISTIWEESSPSKPRDKRPGNDGCKEINPGAKNPDEILLFSSAQEAENLQPRPLAIGGKKKPKEETRTAVYQKQQKAEAGTNAIQEEWTEISQNSKHAQCWKLSSKSLCQDPNCSDHEIERADSQGSSKENTHPRPSFESAKEHPEDIRGEDDVFIITPTVTRTMLPSSVSEKKSLNLKTQGLRRPGGTGQSGTGEAVKAVRAKAQVVSTPSGLRPAGGASQTKSITPSIPSSKTTASLSTSSIRGFIRTSGLGRSGGIVRSPTDSLATILRNGTESLRNRAESFRNANGSLYFSSRKGSPVSLTSAPSRDNSESSRSERSFRSALSSVKDTPPCSAKPSPSKRSSPAAKRVSIDKGPPQEITPPRESRLPRQSSPPRQKTPTPQRARVSSRETSPSADDPRLIAERLARAERLERFKEEARLRRATRMAGGANPENLADKPIDEKEIAELDGHQVTGSKTKRYLHPNITDVCDDLREGLHPGNKNESIKEGANALALSMVFEIIVMAITQMHKAVHNGTDSQYAKVLINNVYNMARHCYRVFTRVYRVISDYQATGKWPRAKNDKAISGFLMELLQAVLYLFVLGFGALVVGRAASYVLLVGSWMLWFAKPFAWAVQGIGRALVM</sequence>
<feature type="compositionally biased region" description="Polar residues" evidence="1">
    <location>
        <begin position="214"/>
        <end position="237"/>
    </location>
</feature>
<feature type="transmembrane region" description="Helical" evidence="2">
    <location>
        <begin position="968"/>
        <end position="987"/>
    </location>
</feature>
<feature type="compositionally biased region" description="Polar residues" evidence="1">
    <location>
        <begin position="138"/>
        <end position="156"/>
    </location>
</feature>
<accession>A0A9W9W840</accession>
<evidence type="ECO:0000313" key="4">
    <source>
        <dbReference type="Proteomes" id="UP001147747"/>
    </source>
</evidence>
<evidence type="ECO:0008006" key="5">
    <source>
        <dbReference type="Google" id="ProtNLM"/>
    </source>
</evidence>
<keyword evidence="2" id="KW-0472">Membrane</keyword>
<dbReference type="AlphaFoldDB" id="A0A9W9W840"/>
<dbReference type="OrthoDB" id="5415055at2759"/>